<dbReference type="SUPFAM" id="SSF50494">
    <property type="entry name" value="Trypsin-like serine proteases"/>
    <property type="match status" value="1"/>
</dbReference>
<protein>
    <recommendedName>
        <fullName evidence="1">NACHT domain-containing protein</fullName>
    </recommendedName>
</protein>
<keyword evidence="3" id="KW-1185">Reference proteome</keyword>
<dbReference type="Proteomes" id="UP000681340">
    <property type="component" value="Unassembled WGS sequence"/>
</dbReference>
<organism evidence="2 3">
    <name type="scientific">Actinoplanes auranticolor</name>
    <dbReference type="NCBI Taxonomy" id="47988"/>
    <lineage>
        <taxon>Bacteria</taxon>
        <taxon>Bacillati</taxon>
        <taxon>Actinomycetota</taxon>
        <taxon>Actinomycetes</taxon>
        <taxon>Micromonosporales</taxon>
        <taxon>Micromonosporaceae</taxon>
        <taxon>Actinoplanes</taxon>
    </lineage>
</organism>
<dbReference type="Pfam" id="PF13365">
    <property type="entry name" value="Trypsin_2"/>
    <property type="match status" value="1"/>
</dbReference>
<dbReference type="RefSeq" id="WP_212987241.1">
    <property type="nucleotide sequence ID" value="NZ_BAABEA010000038.1"/>
</dbReference>
<dbReference type="InterPro" id="IPR027417">
    <property type="entry name" value="P-loop_NTPase"/>
</dbReference>
<evidence type="ECO:0000259" key="1">
    <source>
        <dbReference type="PROSITE" id="PS50837"/>
    </source>
</evidence>
<proteinExistence type="predicted"/>
<dbReference type="InterPro" id="IPR007111">
    <property type="entry name" value="NACHT_NTPase"/>
</dbReference>
<dbReference type="SUPFAM" id="SSF52540">
    <property type="entry name" value="P-loop containing nucleoside triphosphate hydrolases"/>
    <property type="match status" value="1"/>
</dbReference>
<sequence length="1287" mass="139706">MYEPRDQLSRALAAATVGISADSRSGTGFFVGTGLVLTCAHVLHDATGPVTGRWKGRELELTRVDEWYQPGDEGGPDLALLRVADAVDATAVGLADVVAPGDELYVQGYPDGAYRAGDSVVLTAQGPSTRSDDVVLERADGQVTAGFSGSPVLNWRTGMVCAVVRIADNTPGKTPLVRLTPVSAVLDAFAGVLVRDASASWRDILSDSQLRSAESRHPGSRLRAYLRAILDDEAAQITGPFGVSGEALAAVHQAPRLASADGEPVSVDGLIGDYSVLTGEAGVGKSSLLRLLRRDTARRLLAGEPVGFVPVLVKASALDGNGRSRSARIADAVGLELGHLVSDPLVGDDFRGEALPGTPWLLLADGFDEILRPEVRLRVLGALATARGEPYLRVLLATRPLPPAEEHLLRTREVPGVSLLPFTPGQSRALVKALLGHFMDDAGEDTDHAARLTMRIEASQIADLARIPLVTTMLAVLYAADPLRELPQNRNELYEMYVQHFLDRQKTEFHVLPRLLEIAGDFPGGPDAVTRLLDGIRDLLTAYAVHQRGDDGQLPLGRFAGKWAETLRPAGFTPAVWHRTIDDLVRQTGLVVRDDFTHATIADYLAADHVTALRLDRQITISAATASFHIAAERSYLSFLAGGWVGRHLAHLRCFCERLADGSPLHLDFLVTLSEDGVEVPADVIELTIERLEVASNNPKKGAQGRVVSAALLRRLNRERAVPRLRLLAYEPRCSELTDSISAVPNLWALDATTLFLEVRPEEADALLRFQVIDNRRTDASRLRAARERQSRGLPHASFTFTLLITDREVANETRLDALRDLTRIDLAEAHKQARGLIRDRTIRVDAAIVLAEAAPSPGFGLLAELSEHSGIEAERCHAAAHLLRSPEHRPTAVAALVDLLAGERLTAAERWVAIAALSEAGHPDAPRMTEEIALGDGPIDPAVRLLAAHVLVTTRPDQAERMLPLAATIGAYEPALAFDLLSECVARAPQEGVQHVVDFLTSFSRYDPADDLLCATWFPRFAGLLAELDEEQCAAAMSRIVHDPAGFRCRREAEEFWGRIAPGPCADHLVKVATFRCRAGGFNRRVFDLLGGTTEAEYALARLSRVDQSQAVAVARDAIAAFVDDDPRWTGLVAAAAGVLAQHLGQPGRDILASLALDPRRDPAARVAVAGKLRRHDEAEADRVTMRIINEPRVSRILLEMGGHRLLGRDDEVRFLTGCLWDASTPAQLRAIAVHRLLDVDPDLTLRILLGLTETEPPAERAWADQHLRMAMEELEILERRVSEGV</sequence>
<accession>A0A919S4W7</accession>
<reference evidence="2" key="1">
    <citation type="submission" date="2021-03" db="EMBL/GenBank/DDBJ databases">
        <title>Whole genome shotgun sequence of Actinoplanes auranticolor NBRC 12245.</title>
        <authorList>
            <person name="Komaki H."/>
            <person name="Tamura T."/>
        </authorList>
    </citation>
    <scope>NUCLEOTIDE SEQUENCE</scope>
    <source>
        <strain evidence="2">NBRC 12245</strain>
    </source>
</reference>
<evidence type="ECO:0000313" key="2">
    <source>
        <dbReference type="EMBL" id="GIM64586.1"/>
    </source>
</evidence>
<dbReference type="PROSITE" id="PS50837">
    <property type="entry name" value="NACHT"/>
    <property type="match status" value="1"/>
</dbReference>
<dbReference type="InterPro" id="IPR009003">
    <property type="entry name" value="Peptidase_S1_PA"/>
</dbReference>
<name>A0A919S4W7_9ACTN</name>
<evidence type="ECO:0000313" key="3">
    <source>
        <dbReference type="Proteomes" id="UP000681340"/>
    </source>
</evidence>
<gene>
    <name evidence="2" type="ORF">Aau02nite_11390</name>
</gene>
<dbReference type="Gene3D" id="2.40.10.120">
    <property type="match status" value="1"/>
</dbReference>
<feature type="domain" description="NACHT" evidence="1">
    <location>
        <begin position="273"/>
        <end position="400"/>
    </location>
</feature>
<comment type="caution">
    <text evidence="2">The sequence shown here is derived from an EMBL/GenBank/DDBJ whole genome shotgun (WGS) entry which is preliminary data.</text>
</comment>
<dbReference type="EMBL" id="BOQL01000013">
    <property type="protein sequence ID" value="GIM64586.1"/>
    <property type="molecule type" value="Genomic_DNA"/>
</dbReference>